<evidence type="ECO:0000256" key="2">
    <source>
        <dbReference type="ARBA" id="ARBA00004230"/>
    </source>
</evidence>
<reference evidence="13" key="1">
    <citation type="submission" date="2020-05" db="UniProtKB">
        <authorList>
            <consortium name="EnsemblMetazoa"/>
        </authorList>
    </citation>
    <scope>IDENTIFICATION</scope>
    <source>
        <strain evidence="13">BB02</strain>
    </source>
</reference>
<evidence type="ECO:0000256" key="5">
    <source>
        <dbReference type="ARBA" id="ARBA00022490"/>
    </source>
</evidence>
<evidence type="ECO:0000256" key="1">
    <source>
        <dbReference type="ARBA" id="ARBA00004048"/>
    </source>
</evidence>
<dbReference type="Proteomes" id="UP000076420">
    <property type="component" value="Unassembled WGS sequence"/>
</dbReference>
<evidence type="ECO:0008006" key="15">
    <source>
        <dbReference type="Google" id="ProtNLM"/>
    </source>
</evidence>
<comment type="similarity">
    <text evidence="10">Belongs to the DNAAF19/PR46b family.</text>
</comment>
<accession>A0A2C9JMN9</accession>
<evidence type="ECO:0000259" key="11">
    <source>
        <dbReference type="Pfam" id="PF13877"/>
    </source>
</evidence>
<evidence type="ECO:0000256" key="7">
    <source>
        <dbReference type="ARBA" id="ARBA00022846"/>
    </source>
</evidence>
<evidence type="ECO:0000256" key="3">
    <source>
        <dbReference type="ARBA" id="ARBA00004496"/>
    </source>
</evidence>
<dbReference type="GO" id="GO:0007368">
    <property type="term" value="P:determination of left/right symmetry"/>
    <property type="evidence" value="ECO:0007669"/>
    <property type="project" value="TreeGrafter"/>
</dbReference>
<keyword evidence="5" id="KW-0963">Cytoplasm</keyword>
<dbReference type="OrthoDB" id="447931at2759"/>
<feature type="domain" description="RNA-polymerase II-associated protein 3-like C-terminal" evidence="11">
    <location>
        <begin position="111"/>
        <end position="197"/>
    </location>
</feature>
<evidence type="ECO:0000256" key="8">
    <source>
        <dbReference type="ARBA" id="ARBA00023069"/>
    </source>
</evidence>
<dbReference type="Pfam" id="PF13877">
    <property type="entry name" value="RPAP3_C"/>
    <property type="match status" value="1"/>
</dbReference>
<dbReference type="InterPro" id="IPR042422">
    <property type="entry name" value="CC103"/>
</dbReference>
<dbReference type="Pfam" id="PF15867">
    <property type="entry name" value="Dynein_attach_N"/>
    <property type="match status" value="1"/>
</dbReference>
<dbReference type="PANTHER" id="PTHR28572">
    <property type="entry name" value="COILED-COIL DOMAIN-CONTAINING PROTEIN 103"/>
    <property type="match status" value="1"/>
</dbReference>
<dbReference type="GO" id="GO:0005576">
    <property type="term" value="C:extracellular region"/>
    <property type="evidence" value="ECO:0007669"/>
    <property type="project" value="GOC"/>
</dbReference>
<dbReference type="VEuPathDB" id="VectorBase:BGLAX_048598"/>
<keyword evidence="8" id="KW-0969">Cilium</keyword>
<dbReference type="EnsemblMetazoa" id="BGLB004943-RB">
    <property type="protein sequence ID" value="BGLB004943-PB"/>
    <property type="gene ID" value="BGLB004943"/>
</dbReference>
<evidence type="ECO:0000256" key="9">
    <source>
        <dbReference type="ARBA" id="ARBA00023273"/>
    </source>
</evidence>
<dbReference type="AlphaFoldDB" id="A0A2C9JMN9"/>
<keyword evidence="7" id="KW-0282">Flagellum</keyword>
<gene>
    <name evidence="13" type="primary">106060328</name>
</gene>
<protein>
    <recommendedName>
        <fullName evidence="15">Coiled-coil domain-containing protein 103</fullName>
    </recommendedName>
</protein>
<comment type="subunit">
    <text evidence="4">Homodimer.</text>
</comment>
<keyword evidence="9" id="KW-0966">Cell projection</keyword>
<dbReference type="GO" id="GO:0036159">
    <property type="term" value="P:inner dynein arm assembly"/>
    <property type="evidence" value="ECO:0007669"/>
    <property type="project" value="TreeGrafter"/>
</dbReference>
<dbReference type="InterPro" id="IPR025986">
    <property type="entry name" value="RPAP3-like_C"/>
</dbReference>
<dbReference type="GO" id="GO:0036157">
    <property type="term" value="C:outer dynein arm"/>
    <property type="evidence" value="ECO:0007669"/>
    <property type="project" value="InterPro"/>
</dbReference>
<evidence type="ECO:0000256" key="4">
    <source>
        <dbReference type="ARBA" id="ARBA00011738"/>
    </source>
</evidence>
<evidence type="ECO:0000259" key="12">
    <source>
        <dbReference type="Pfam" id="PF15867"/>
    </source>
</evidence>
<dbReference type="GO" id="GO:0031514">
    <property type="term" value="C:motile cilium"/>
    <property type="evidence" value="ECO:0007669"/>
    <property type="project" value="UniProtKB-SubCell"/>
</dbReference>
<dbReference type="VEuPathDB" id="VectorBase:BGLB004943"/>
<evidence type="ECO:0000313" key="14">
    <source>
        <dbReference type="Proteomes" id="UP000076420"/>
    </source>
</evidence>
<dbReference type="STRING" id="6526.A0A2C9JMN9"/>
<proteinExistence type="inferred from homology"/>
<dbReference type="KEGG" id="bgt:106060328"/>
<evidence type="ECO:0000256" key="6">
    <source>
        <dbReference type="ARBA" id="ARBA00022794"/>
    </source>
</evidence>
<sequence length="232" mass="27065">MSSKKISHDDDHLDFKKLEEEVQTAVVNDERYWRENDAKIRAVEQRVPTYDDFRELVLAAHLKPLEKEDKMNNIKNFTQIWNQPATLFPKSNIPDNIQNENEAKSDQVTVNSGQEFAQHWKRYCKTHKEKKAFLLSVGASKLQSIFKVEIAGGLLGEFIECLYTFEDHEAHLVANCLESLSKSQRFSLSKTFLNKCELELCTLLLDKLMEKQNKTDDIQCMDKLKMLRNIYC</sequence>
<evidence type="ECO:0000256" key="10">
    <source>
        <dbReference type="ARBA" id="ARBA00049986"/>
    </source>
</evidence>
<evidence type="ECO:0000313" key="13">
    <source>
        <dbReference type="EnsemblMetazoa" id="BGLB004943-PB"/>
    </source>
</evidence>
<organism evidence="13 14">
    <name type="scientific">Biomphalaria glabrata</name>
    <name type="common">Bloodfluke planorb</name>
    <name type="synonym">Freshwater snail</name>
    <dbReference type="NCBI Taxonomy" id="6526"/>
    <lineage>
        <taxon>Eukaryota</taxon>
        <taxon>Metazoa</taxon>
        <taxon>Spiralia</taxon>
        <taxon>Lophotrochozoa</taxon>
        <taxon>Mollusca</taxon>
        <taxon>Gastropoda</taxon>
        <taxon>Heterobranchia</taxon>
        <taxon>Euthyneura</taxon>
        <taxon>Panpulmonata</taxon>
        <taxon>Hygrophila</taxon>
        <taxon>Lymnaeoidea</taxon>
        <taxon>Planorbidae</taxon>
        <taxon>Biomphalaria</taxon>
    </lineage>
</organism>
<dbReference type="PANTHER" id="PTHR28572:SF1">
    <property type="entry name" value="COILED-COIL DOMAIN-CONTAINING PROTEIN 103"/>
    <property type="match status" value="1"/>
</dbReference>
<dbReference type="GO" id="GO:0003351">
    <property type="term" value="P:epithelial cilium movement involved in extracellular fluid movement"/>
    <property type="evidence" value="ECO:0007669"/>
    <property type="project" value="TreeGrafter"/>
</dbReference>
<comment type="subcellular location">
    <subcellularLocation>
        <location evidence="2">Cell projection</location>
        <location evidence="2">Cilium</location>
        <location evidence="2">Flagellum</location>
    </subcellularLocation>
    <subcellularLocation>
        <location evidence="3">Cytoplasm</location>
    </subcellularLocation>
</comment>
<feature type="domain" description="Dynein attachment factor N-terminal" evidence="12">
    <location>
        <begin position="13"/>
        <end position="82"/>
    </location>
</feature>
<dbReference type="InterPro" id="IPR031733">
    <property type="entry name" value="Dynein_attach_N"/>
</dbReference>
<keyword evidence="6" id="KW-0970">Cilium biogenesis/degradation</keyword>
<name>A0A2C9JMN9_BIOGL</name>
<comment type="function">
    <text evidence="1">Dynein-attachment factor required for cilia motility.</text>
</comment>